<dbReference type="AlphaFoldDB" id="A0AAD3XX48"/>
<organism evidence="2 3">
    <name type="scientific">Nepenthes gracilis</name>
    <name type="common">Slender pitcher plant</name>
    <dbReference type="NCBI Taxonomy" id="150966"/>
    <lineage>
        <taxon>Eukaryota</taxon>
        <taxon>Viridiplantae</taxon>
        <taxon>Streptophyta</taxon>
        <taxon>Embryophyta</taxon>
        <taxon>Tracheophyta</taxon>
        <taxon>Spermatophyta</taxon>
        <taxon>Magnoliopsida</taxon>
        <taxon>eudicotyledons</taxon>
        <taxon>Gunneridae</taxon>
        <taxon>Pentapetalae</taxon>
        <taxon>Caryophyllales</taxon>
        <taxon>Nepenthaceae</taxon>
        <taxon>Nepenthes</taxon>
    </lineage>
</organism>
<comment type="caution">
    <text evidence="2">The sequence shown here is derived from an EMBL/GenBank/DDBJ whole genome shotgun (WGS) entry which is preliminary data.</text>
</comment>
<gene>
    <name evidence="2" type="ORF">Nepgr_021341</name>
</gene>
<sequence length="178" mass="19143">MVKLIVDSLGDFRGDHLVSHVEAKWGPSSPVQKFKIPLPEVLQGKKRKKGFIIVPHPSDAGPPSPRQKRVVLVKPSSTSSRPDYFSTGCFAGVGVASGIETKLALKAYEARLNARVSSGVVLAQPALAKLTPDPFIRVLGLQELSIGSPAVELPTERQESILEPPTVPEESARMEDTS</sequence>
<reference evidence="2" key="1">
    <citation type="submission" date="2023-05" db="EMBL/GenBank/DDBJ databases">
        <title>Nepenthes gracilis genome sequencing.</title>
        <authorList>
            <person name="Fukushima K."/>
        </authorList>
    </citation>
    <scope>NUCLEOTIDE SEQUENCE</scope>
    <source>
        <strain evidence="2">SING2019-196</strain>
    </source>
</reference>
<dbReference type="Proteomes" id="UP001279734">
    <property type="component" value="Unassembled WGS sequence"/>
</dbReference>
<feature type="region of interest" description="Disordered" evidence="1">
    <location>
        <begin position="150"/>
        <end position="178"/>
    </location>
</feature>
<proteinExistence type="predicted"/>
<evidence type="ECO:0000256" key="1">
    <source>
        <dbReference type="SAM" id="MobiDB-lite"/>
    </source>
</evidence>
<accession>A0AAD3XX48</accession>
<keyword evidence="3" id="KW-1185">Reference proteome</keyword>
<protein>
    <submittedName>
        <fullName evidence="2">Uncharacterized protein</fullName>
    </submittedName>
</protein>
<evidence type="ECO:0000313" key="2">
    <source>
        <dbReference type="EMBL" id="GMH19500.1"/>
    </source>
</evidence>
<evidence type="ECO:0000313" key="3">
    <source>
        <dbReference type="Proteomes" id="UP001279734"/>
    </source>
</evidence>
<name>A0AAD3XX48_NEPGR</name>
<dbReference type="EMBL" id="BSYO01000020">
    <property type="protein sequence ID" value="GMH19500.1"/>
    <property type="molecule type" value="Genomic_DNA"/>
</dbReference>